<feature type="transmembrane region" description="Helical" evidence="2">
    <location>
        <begin position="104"/>
        <end position="124"/>
    </location>
</feature>
<evidence type="ECO:0000313" key="3">
    <source>
        <dbReference type="EMBL" id="KAJ3478820.1"/>
    </source>
</evidence>
<proteinExistence type="predicted"/>
<dbReference type="AlphaFoldDB" id="A0AAD5UVL2"/>
<evidence type="ECO:0000256" key="1">
    <source>
        <dbReference type="SAM" id="MobiDB-lite"/>
    </source>
</evidence>
<dbReference type="EMBL" id="JANAWD010000482">
    <property type="protein sequence ID" value="KAJ3478820.1"/>
    <property type="molecule type" value="Genomic_DNA"/>
</dbReference>
<reference evidence="3" key="1">
    <citation type="submission" date="2022-07" db="EMBL/GenBank/DDBJ databases">
        <title>Genome Sequence of Physisporinus lineatus.</title>
        <authorList>
            <person name="Buettner E."/>
        </authorList>
    </citation>
    <scope>NUCLEOTIDE SEQUENCE</scope>
    <source>
        <strain evidence="3">VT162</strain>
    </source>
</reference>
<organism evidence="3 4">
    <name type="scientific">Meripilus lineatus</name>
    <dbReference type="NCBI Taxonomy" id="2056292"/>
    <lineage>
        <taxon>Eukaryota</taxon>
        <taxon>Fungi</taxon>
        <taxon>Dikarya</taxon>
        <taxon>Basidiomycota</taxon>
        <taxon>Agaricomycotina</taxon>
        <taxon>Agaricomycetes</taxon>
        <taxon>Polyporales</taxon>
        <taxon>Meripilaceae</taxon>
        <taxon>Meripilus</taxon>
    </lineage>
</organism>
<protein>
    <submittedName>
        <fullName evidence="3">Uncharacterized protein</fullName>
    </submittedName>
</protein>
<sequence length="260" mass="28098">MKAFKRFLSIADFDNKISIVTGTLVSALCFTTTSFAIDSGARFDLVLCITLPLTAIFSIATVTTGAASRSRLKSYEGLSFQGMRRHFSGPLVNTARSASVPTGFCNLSLVLYLTTLGYIFGLKFDILPAGWRFIQLLVVIPCLVVYLGLDLSQFPNPEDYDEGENLFNPDNTGVVVAVTGDILPRCHSCIIPGEGFHENMHVYSGPYPPSGSHAAVVMNASNSGNTGYPNSMQVMTTRLSHDRGHAPDSVAHPPVPDQFV</sequence>
<evidence type="ECO:0000313" key="4">
    <source>
        <dbReference type="Proteomes" id="UP001212997"/>
    </source>
</evidence>
<gene>
    <name evidence="3" type="ORF">NLI96_g9487</name>
</gene>
<keyword evidence="2" id="KW-1133">Transmembrane helix</keyword>
<keyword evidence="4" id="KW-1185">Reference proteome</keyword>
<evidence type="ECO:0000256" key="2">
    <source>
        <dbReference type="SAM" id="Phobius"/>
    </source>
</evidence>
<keyword evidence="2" id="KW-0812">Transmembrane</keyword>
<keyword evidence="2" id="KW-0472">Membrane</keyword>
<dbReference type="Proteomes" id="UP001212997">
    <property type="component" value="Unassembled WGS sequence"/>
</dbReference>
<name>A0AAD5UVL2_9APHY</name>
<feature type="region of interest" description="Disordered" evidence="1">
    <location>
        <begin position="241"/>
        <end position="260"/>
    </location>
</feature>
<comment type="caution">
    <text evidence="3">The sequence shown here is derived from an EMBL/GenBank/DDBJ whole genome shotgun (WGS) entry which is preliminary data.</text>
</comment>
<accession>A0AAD5UVL2</accession>
<feature type="transmembrane region" description="Helical" evidence="2">
    <location>
        <begin position="46"/>
        <end position="67"/>
    </location>
</feature>
<feature type="transmembrane region" description="Helical" evidence="2">
    <location>
        <begin position="130"/>
        <end position="149"/>
    </location>
</feature>